<evidence type="ECO:0000256" key="5">
    <source>
        <dbReference type="ARBA" id="ARBA00022989"/>
    </source>
</evidence>
<dbReference type="Proteomes" id="UP000759131">
    <property type="component" value="Unassembled WGS sequence"/>
</dbReference>
<organism evidence="8">
    <name type="scientific">Medioppia subpectinata</name>
    <dbReference type="NCBI Taxonomy" id="1979941"/>
    <lineage>
        <taxon>Eukaryota</taxon>
        <taxon>Metazoa</taxon>
        <taxon>Ecdysozoa</taxon>
        <taxon>Arthropoda</taxon>
        <taxon>Chelicerata</taxon>
        <taxon>Arachnida</taxon>
        <taxon>Acari</taxon>
        <taxon>Acariformes</taxon>
        <taxon>Sarcoptiformes</taxon>
        <taxon>Oribatida</taxon>
        <taxon>Brachypylina</taxon>
        <taxon>Oppioidea</taxon>
        <taxon>Oppiidae</taxon>
        <taxon>Medioppia</taxon>
    </lineage>
</organism>
<comment type="subcellular location">
    <subcellularLocation>
        <location evidence="1">Membrane</location>
        <topology evidence="1">Multi-pass membrane protein</topology>
    </subcellularLocation>
</comment>
<evidence type="ECO:0000256" key="4">
    <source>
        <dbReference type="ARBA" id="ARBA00022692"/>
    </source>
</evidence>
<dbReference type="EMBL" id="CAJPIZ010000419">
    <property type="protein sequence ID" value="CAG2101395.1"/>
    <property type="molecule type" value="Genomic_DNA"/>
</dbReference>
<dbReference type="GO" id="GO:0016020">
    <property type="term" value="C:membrane"/>
    <property type="evidence" value="ECO:0007669"/>
    <property type="project" value="UniProtKB-SubCell"/>
</dbReference>
<dbReference type="Pfam" id="PF00005">
    <property type="entry name" value="ABC_tran"/>
    <property type="match status" value="1"/>
</dbReference>
<dbReference type="PANTHER" id="PTHR48041:SF139">
    <property type="entry name" value="PROTEIN SCARLET"/>
    <property type="match status" value="1"/>
</dbReference>
<evidence type="ECO:0000259" key="7">
    <source>
        <dbReference type="PROSITE" id="PS50893"/>
    </source>
</evidence>
<evidence type="ECO:0000256" key="2">
    <source>
        <dbReference type="ARBA" id="ARBA00005814"/>
    </source>
</evidence>
<feature type="domain" description="ABC transporter" evidence="7">
    <location>
        <begin position="3"/>
        <end position="243"/>
    </location>
</feature>
<dbReference type="PROSITE" id="PS00211">
    <property type="entry name" value="ABC_TRANSPORTER_1"/>
    <property type="match status" value="1"/>
</dbReference>
<dbReference type="PROSITE" id="PS50893">
    <property type="entry name" value="ABC_TRANSPORTER_2"/>
    <property type="match status" value="1"/>
</dbReference>
<dbReference type="InterPro" id="IPR017871">
    <property type="entry name" value="ABC_transporter-like_CS"/>
</dbReference>
<keyword evidence="6" id="KW-0472">Membrane</keyword>
<keyword evidence="5" id="KW-1133">Transmembrane helix</keyword>
<dbReference type="OrthoDB" id="6488668at2759"/>
<dbReference type="SUPFAM" id="SSF52540">
    <property type="entry name" value="P-loop containing nucleoside triphosphate hydrolases"/>
    <property type="match status" value="1"/>
</dbReference>
<evidence type="ECO:0000256" key="1">
    <source>
        <dbReference type="ARBA" id="ARBA00004141"/>
    </source>
</evidence>
<evidence type="ECO:0000313" key="9">
    <source>
        <dbReference type="Proteomes" id="UP000759131"/>
    </source>
</evidence>
<dbReference type="InterPro" id="IPR050352">
    <property type="entry name" value="ABCG_transporters"/>
</dbReference>
<dbReference type="AlphaFoldDB" id="A0A7R9KDY3"/>
<proteinExistence type="inferred from homology"/>
<dbReference type="GO" id="GO:0042626">
    <property type="term" value="F:ATPase-coupled transmembrane transporter activity"/>
    <property type="evidence" value="ECO:0007669"/>
    <property type="project" value="TreeGrafter"/>
</dbReference>
<keyword evidence="3" id="KW-0813">Transport</keyword>
<accession>A0A7R9KDY3</accession>
<keyword evidence="4" id="KW-0812">Transmembrane</keyword>
<protein>
    <recommendedName>
        <fullName evidence="7">ABC transporter domain-containing protein</fullName>
    </recommendedName>
</protein>
<dbReference type="Gene3D" id="3.40.50.300">
    <property type="entry name" value="P-loop containing nucleotide triphosphate hydrolases"/>
    <property type="match status" value="1"/>
</dbReference>
<evidence type="ECO:0000256" key="6">
    <source>
        <dbReference type="ARBA" id="ARBA00023136"/>
    </source>
</evidence>
<dbReference type="InterPro" id="IPR003439">
    <property type="entry name" value="ABC_transporter-like_ATP-bd"/>
</dbReference>
<sequence length="243" mass="27486">MNIEMNNKTAIGWRCLTARVRHSSSQNQCILNEISGRFDFETINALMGSSGSGKTTLIKCLNASNRYELSDKSEIYVNKSVKIVSCFISQEQSDSLIGGLTVKEALLYAYGVKNSCHKFGVNERVFELMDELLLRDVCDNRIERCSGGERKRIAIALELTSETAANVMFLDEPTTGLDSNAAHIWRRTETHCYSIGVDIRDGGECHVSRRTDHWSRQQCRTYFNRPKEAFVSLTANLNIWLNI</sequence>
<dbReference type="PANTHER" id="PTHR48041">
    <property type="entry name" value="ABC TRANSPORTER G FAMILY MEMBER 28"/>
    <property type="match status" value="1"/>
</dbReference>
<name>A0A7R9KDY3_9ACAR</name>
<comment type="similarity">
    <text evidence="2">Belongs to the ABC transporter superfamily. ABCG family. Eye pigment precursor importer (TC 3.A.1.204) subfamily.</text>
</comment>
<dbReference type="GO" id="GO:0005524">
    <property type="term" value="F:ATP binding"/>
    <property type="evidence" value="ECO:0007669"/>
    <property type="project" value="InterPro"/>
</dbReference>
<evidence type="ECO:0000256" key="3">
    <source>
        <dbReference type="ARBA" id="ARBA00022448"/>
    </source>
</evidence>
<dbReference type="InterPro" id="IPR027417">
    <property type="entry name" value="P-loop_NTPase"/>
</dbReference>
<gene>
    <name evidence="8" type="ORF">OSB1V03_LOCUS1445</name>
</gene>
<dbReference type="EMBL" id="OC854994">
    <property type="protein sequence ID" value="CAD7620965.1"/>
    <property type="molecule type" value="Genomic_DNA"/>
</dbReference>
<keyword evidence="9" id="KW-1185">Reference proteome</keyword>
<dbReference type="GO" id="GO:0016887">
    <property type="term" value="F:ATP hydrolysis activity"/>
    <property type="evidence" value="ECO:0007669"/>
    <property type="project" value="InterPro"/>
</dbReference>
<evidence type="ECO:0000313" key="8">
    <source>
        <dbReference type="EMBL" id="CAD7620965.1"/>
    </source>
</evidence>
<reference evidence="8" key="1">
    <citation type="submission" date="2020-11" db="EMBL/GenBank/DDBJ databases">
        <authorList>
            <person name="Tran Van P."/>
        </authorList>
    </citation>
    <scope>NUCLEOTIDE SEQUENCE</scope>
</reference>